<name>A0A9D3YVK5_DREPO</name>
<gene>
    <name evidence="2" type="ORF">DPMN_067605</name>
</gene>
<sequence>MDLCDIRREMMDEKYTSLDIRANYQEANMEEGRKRPRRNGLRNNVPSLTKRRHQAAVRRLTAPS</sequence>
<evidence type="ECO:0000313" key="2">
    <source>
        <dbReference type="EMBL" id="KAH3708165.1"/>
    </source>
</evidence>
<feature type="region of interest" description="Disordered" evidence="1">
    <location>
        <begin position="27"/>
        <end position="64"/>
    </location>
</feature>
<comment type="caution">
    <text evidence="2">The sequence shown here is derived from an EMBL/GenBank/DDBJ whole genome shotgun (WGS) entry which is preliminary data.</text>
</comment>
<reference evidence="2" key="1">
    <citation type="journal article" date="2019" name="bioRxiv">
        <title>The Genome of the Zebra Mussel, Dreissena polymorpha: A Resource for Invasive Species Research.</title>
        <authorList>
            <person name="McCartney M.A."/>
            <person name="Auch B."/>
            <person name="Kono T."/>
            <person name="Mallez S."/>
            <person name="Zhang Y."/>
            <person name="Obille A."/>
            <person name="Becker A."/>
            <person name="Abrahante J.E."/>
            <person name="Garbe J."/>
            <person name="Badalamenti J.P."/>
            <person name="Herman A."/>
            <person name="Mangelson H."/>
            <person name="Liachko I."/>
            <person name="Sullivan S."/>
            <person name="Sone E.D."/>
            <person name="Koren S."/>
            <person name="Silverstein K.A.T."/>
            <person name="Beckman K.B."/>
            <person name="Gohl D.M."/>
        </authorList>
    </citation>
    <scope>NUCLEOTIDE SEQUENCE</scope>
    <source>
        <strain evidence="2">Duluth1</strain>
        <tissue evidence="2">Whole animal</tissue>
    </source>
</reference>
<dbReference type="Proteomes" id="UP000828390">
    <property type="component" value="Unassembled WGS sequence"/>
</dbReference>
<evidence type="ECO:0000313" key="3">
    <source>
        <dbReference type="Proteomes" id="UP000828390"/>
    </source>
</evidence>
<reference evidence="2" key="2">
    <citation type="submission" date="2020-11" db="EMBL/GenBank/DDBJ databases">
        <authorList>
            <person name="McCartney M.A."/>
            <person name="Auch B."/>
            <person name="Kono T."/>
            <person name="Mallez S."/>
            <person name="Becker A."/>
            <person name="Gohl D.M."/>
            <person name="Silverstein K.A.T."/>
            <person name="Koren S."/>
            <person name="Bechman K.B."/>
            <person name="Herman A."/>
            <person name="Abrahante J.E."/>
            <person name="Garbe J."/>
        </authorList>
    </citation>
    <scope>NUCLEOTIDE SEQUENCE</scope>
    <source>
        <strain evidence="2">Duluth1</strain>
        <tissue evidence="2">Whole animal</tissue>
    </source>
</reference>
<keyword evidence="3" id="KW-1185">Reference proteome</keyword>
<accession>A0A9D3YVK5</accession>
<organism evidence="2 3">
    <name type="scientific">Dreissena polymorpha</name>
    <name type="common">Zebra mussel</name>
    <name type="synonym">Mytilus polymorpha</name>
    <dbReference type="NCBI Taxonomy" id="45954"/>
    <lineage>
        <taxon>Eukaryota</taxon>
        <taxon>Metazoa</taxon>
        <taxon>Spiralia</taxon>
        <taxon>Lophotrochozoa</taxon>
        <taxon>Mollusca</taxon>
        <taxon>Bivalvia</taxon>
        <taxon>Autobranchia</taxon>
        <taxon>Heteroconchia</taxon>
        <taxon>Euheterodonta</taxon>
        <taxon>Imparidentia</taxon>
        <taxon>Neoheterodontei</taxon>
        <taxon>Myida</taxon>
        <taxon>Dreissenoidea</taxon>
        <taxon>Dreissenidae</taxon>
        <taxon>Dreissena</taxon>
    </lineage>
</organism>
<dbReference type="AlphaFoldDB" id="A0A9D3YVK5"/>
<evidence type="ECO:0000256" key="1">
    <source>
        <dbReference type="SAM" id="MobiDB-lite"/>
    </source>
</evidence>
<protein>
    <submittedName>
        <fullName evidence="2">Uncharacterized protein</fullName>
    </submittedName>
</protein>
<proteinExistence type="predicted"/>
<dbReference type="EMBL" id="JAIWYP010000014">
    <property type="protein sequence ID" value="KAH3708165.1"/>
    <property type="molecule type" value="Genomic_DNA"/>
</dbReference>